<dbReference type="GO" id="GO:0006338">
    <property type="term" value="P:chromatin remodeling"/>
    <property type="evidence" value="ECO:0007669"/>
    <property type="project" value="TreeGrafter"/>
</dbReference>
<gene>
    <name evidence="1" type="ORF">SMN809_LOCUS77614</name>
</gene>
<dbReference type="PANTHER" id="PTHR13831:SF0">
    <property type="entry name" value="PROTEIN HIRA"/>
    <property type="match status" value="1"/>
</dbReference>
<dbReference type="AlphaFoldDB" id="A0A8S3J237"/>
<sequence length="222" mass="24286">GCAESTSFLRLDWSPDGTMFTTAHAKNNTFPVAACVIRGASTVDAEFVGHRREVTCARFLQRILLINGRRRCLLAIGSKDRTLSLWLTSPRQPLCVVNDFFASGILDMSWCLNDDNGLITLGICSPDGACAFIIFNKDELGTPLTRPEMAKFYSDMYKVNMSIPTKAITNGTPMTNGNGHSHHVPPSTTVKATLANQTERRLGDGRRCIKPLCIDTHTAAPP</sequence>
<dbReference type="SUPFAM" id="SSF50978">
    <property type="entry name" value="WD40 repeat-like"/>
    <property type="match status" value="1"/>
</dbReference>
<protein>
    <submittedName>
        <fullName evidence="1">Uncharacterized protein</fullName>
    </submittedName>
</protein>
<dbReference type="InterPro" id="IPR031120">
    <property type="entry name" value="HIR1-like"/>
</dbReference>
<dbReference type="Gene3D" id="2.130.10.10">
    <property type="entry name" value="YVTN repeat-like/Quinoprotein amine dehydrogenase"/>
    <property type="match status" value="1"/>
</dbReference>
<dbReference type="PANTHER" id="PTHR13831">
    <property type="entry name" value="MEMBER OF THE HIR1 FAMILY OF WD-REPEAT PROTEINS"/>
    <property type="match status" value="1"/>
</dbReference>
<dbReference type="Proteomes" id="UP000676336">
    <property type="component" value="Unassembled WGS sequence"/>
</dbReference>
<evidence type="ECO:0000313" key="2">
    <source>
        <dbReference type="Proteomes" id="UP000676336"/>
    </source>
</evidence>
<dbReference type="GO" id="GO:0000785">
    <property type="term" value="C:chromatin"/>
    <property type="evidence" value="ECO:0007669"/>
    <property type="project" value="TreeGrafter"/>
</dbReference>
<dbReference type="InterPro" id="IPR036322">
    <property type="entry name" value="WD40_repeat_dom_sf"/>
</dbReference>
<feature type="non-terminal residue" evidence="1">
    <location>
        <position position="1"/>
    </location>
</feature>
<dbReference type="GO" id="GO:0006351">
    <property type="term" value="P:DNA-templated transcription"/>
    <property type="evidence" value="ECO:0007669"/>
    <property type="project" value="InterPro"/>
</dbReference>
<feature type="non-terminal residue" evidence="1">
    <location>
        <position position="222"/>
    </location>
</feature>
<reference evidence="1" key="1">
    <citation type="submission" date="2021-02" db="EMBL/GenBank/DDBJ databases">
        <authorList>
            <person name="Nowell W R."/>
        </authorList>
    </citation>
    <scope>NUCLEOTIDE SEQUENCE</scope>
</reference>
<dbReference type="GO" id="GO:0000417">
    <property type="term" value="C:HIR complex"/>
    <property type="evidence" value="ECO:0007669"/>
    <property type="project" value="TreeGrafter"/>
</dbReference>
<dbReference type="GO" id="GO:0005634">
    <property type="term" value="C:nucleus"/>
    <property type="evidence" value="ECO:0007669"/>
    <property type="project" value="InterPro"/>
</dbReference>
<dbReference type="InterPro" id="IPR015943">
    <property type="entry name" value="WD40/YVTN_repeat-like_dom_sf"/>
</dbReference>
<proteinExistence type="predicted"/>
<dbReference type="GO" id="GO:0031491">
    <property type="term" value="F:nucleosome binding"/>
    <property type="evidence" value="ECO:0007669"/>
    <property type="project" value="TreeGrafter"/>
</dbReference>
<evidence type="ECO:0000313" key="1">
    <source>
        <dbReference type="EMBL" id="CAF5208446.1"/>
    </source>
</evidence>
<dbReference type="EMBL" id="CAJOBI010337792">
    <property type="protein sequence ID" value="CAF5208446.1"/>
    <property type="molecule type" value="Genomic_DNA"/>
</dbReference>
<comment type="caution">
    <text evidence="1">The sequence shown here is derived from an EMBL/GenBank/DDBJ whole genome shotgun (WGS) entry which is preliminary data.</text>
</comment>
<organism evidence="1 2">
    <name type="scientific">Rotaria magnacalcarata</name>
    <dbReference type="NCBI Taxonomy" id="392030"/>
    <lineage>
        <taxon>Eukaryota</taxon>
        <taxon>Metazoa</taxon>
        <taxon>Spiralia</taxon>
        <taxon>Gnathifera</taxon>
        <taxon>Rotifera</taxon>
        <taxon>Eurotatoria</taxon>
        <taxon>Bdelloidea</taxon>
        <taxon>Philodinida</taxon>
        <taxon>Philodinidae</taxon>
        <taxon>Rotaria</taxon>
    </lineage>
</organism>
<accession>A0A8S3J237</accession>
<name>A0A8S3J237_9BILA</name>